<accession>X1E619</accession>
<evidence type="ECO:0000259" key="1">
    <source>
        <dbReference type="PROSITE" id="PS50972"/>
    </source>
</evidence>
<feature type="domain" description="Pterin-binding" evidence="1">
    <location>
        <begin position="1"/>
        <end position="132"/>
    </location>
</feature>
<dbReference type="Gene3D" id="3.20.20.20">
    <property type="entry name" value="Dihydropteroate synthase-like"/>
    <property type="match status" value="1"/>
</dbReference>
<feature type="non-terminal residue" evidence="2">
    <location>
        <position position="1"/>
    </location>
</feature>
<evidence type="ECO:0000313" key="2">
    <source>
        <dbReference type="EMBL" id="GAH28726.1"/>
    </source>
</evidence>
<dbReference type="PROSITE" id="PS50972">
    <property type="entry name" value="PTERIN_BINDING"/>
    <property type="match status" value="1"/>
</dbReference>
<dbReference type="SUPFAM" id="SSF51717">
    <property type="entry name" value="Dihydropteroate synthetase-like"/>
    <property type="match status" value="1"/>
</dbReference>
<dbReference type="EMBL" id="BARU01000197">
    <property type="protein sequence ID" value="GAH28726.1"/>
    <property type="molecule type" value="Genomic_DNA"/>
</dbReference>
<reference evidence="2" key="1">
    <citation type="journal article" date="2014" name="Front. Microbiol.">
        <title>High frequency of phylogenetically diverse reductive dehalogenase-homologous genes in deep subseafloor sedimentary metagenomes.</title>
        <authorList>
            <person name="Kawai M."/>
            <person name="Futagami T."/>
            <person name="Toyoda A."/>
            <person name="Takaki Y."/>
            <person name="Nishi S."/>
            <person name="Hori S."/>
            <person name="Arai W."/>
            <person name="Tsubouchi T."/>
            <person name="Morono Y."/>
            <person name="Uchiyama I."/>
            <person name="Ito T."/>
            <person name="Fujiyama A."/>
            <person name="Inagaki F."/>
            <person name="Takami H."/>
        </authorList>
    </citation>
    <scope>NUCLEOTIDE SEQUENCE</scope>
    <source>
        <strain evidence="2">Expedition CK06-06</strain>
    </source>
</reference>
<dbReference type="InterPro" id="IPR011005">
    <property type="entry name" value="Dihydropteroate_synth-like_sf"/>
</dbReference>
<name>X1E619_9ZZZZ</name>
<dbReference type="InterPro" id="IPR000489">
    <property type="entry name" value="Pterin-binding_dom"/>
</dbReference>
<organism evidence="2">
    <name type="scientific">marine sediment metagenome</name>
    <dbReference type="NCBI Taxonomy" id="412755"/>
    <lineage>
        <taxon>unclassified sequences</taxon>
        <taxon>metagenomes</taxon>
        <taxon>ecological metagenomes</taxon>
    </lineage>
</organism>
<sequence length="144" mass="16108">IALTEKGVPPDVDSRVEIIMNIVNFALEYGLPMEDLYLDPVVLPVAVLQEQVFNCIDALRIFKQLKELMALPDEPRTIVGLSNVSQSSPPELKSLLNRAYLLILLSNGLDSAIVDPLDKELMNVIKTYNILTNKILYAHSYLGR</sequence>
<dbReference type="GO" id="GO:0042558">
    <property type="term" value="P:pteridine-containing compound metabolic process"/>
    <property type="evidence" value="ECO:0007669"/>
    <property type="project" value="InterPro"/>
</dbReference>
<proteinExistence type="predicted"/>
<dbReference type="AlphaFoldDB" id="X1E619"/>
<protein>
    <recommendedName>
        <fullName evidence="1">Pterin-binding domain-containing protein</fullName>
    </recommendedName>
</protein>
<comment type="caution">
    <text evidence="2">The sequence shown here is derived from an EMBL/GenBank/DDBJ whole genome shotgun (WGS) entry which is preliminary data.</text>
</comment>
<gene>
    <name evidence="2" type="ORF">S03H2_00812</name>
</gene>